<evidence type="ECO:0000313" key="2">
    <source>
        <dbReference type="RefSeq" id="XP_025073365.1"/>
    </source>
</evidence>
<dbReference type="GeneID" id="112552407"/>
<reference evidence="2" key="1">
    <citation type="submission" date="2025-08" db="UniProtKB">
        <authorList>
            <consortium name="RefSeq"/>
        </authorList>
    </citation>
    <scope>IDENTIFICATION</scope>
</reference>
<evidence type="ECO:0000313" key="1">
    <source>
        <dbReference type="Proteomes" id="UP000504615"/>
    </source>
</evidence>
<keyword evidence="1" id="KW-1185">Reference proteome</keyword>
<dbReference type="AlphaFoldDB" id="A0A8N1S3J5"/>
<sequence length="117" mass="13327">MDTDKWSPERIPRAKSLSWPLLSLVFVRRGGCQLHNTARGDTRRFVNYSTGNGTRASLPCAFRVFAIASRFSRMNLSLIMIVATMTFIARRSVPLNKAPVFIERKDISLSNYFAREV</sequence>
<proteinExistence type="predicted"/>
<accession>A0A8N1S3J5</accession>
<dbReference type="Proteomes" id="UP000504615">
    <property type="component" value="Unplaced"/>
</dbReference>
<gene>
    <name evidence="2" type="primary">LOC112552407</name>
</gene>
<dbReference type="RefSeq" id="XP_025073365.1">
    <property type="nucleotide sequence ID" value="XM_025217580.1"/>
</dbReference>
<protein>
    <submittedName>
        <fullName evidence="2">Uncharacterized protein LOC112552407</fullName>
    </submittedName>
</protein>
<name>A0A8N1S3J5_9HYME</name>
<organism evidence="1 2">
    <name type="scientific">Pogonomyrmex barbatus</name>
    <name type="common">red harvester ant</name>
    <dbReference type="NCBI Taxonomy" id="144034"/>
    <lineage>
        <taxon>Eukaryota</taxon>
        <taxon>Metazoa</taxon>
        <taxon>Ecdysozoa</taxon>
        <taxon>Arthropoda</taxon>
        <taxon>Hexapoda</taxon>
        <taxon>Insecta</taxon>
        <taxon>Pterygota</taxon>
        <taxon>Neoptera</taxon>
        <taxon>Endopterygota</taxon>
        <taxon>Hymenoptera</taxon>
        <taxon>Apocrita</taxon>
        <taxon>Aculeata</taxon>
        <taxon>Formicoidea</taxon>
        <taxon>Formicidae</taxon>
        <taxon>Myrmicinae</taxon>
        <taxon>Pogonomyrmex</taxon>
    </lineage>
</organism>